<organism evidence="1 2">
    <name type="scientific">Cryptolaemus montrouzieri</name>
    <dbReference type="NCBI Taxonomy" id="559131"/>
    <lineage>
        <taxon>Eukaryota</taxon>
        <taxon>Metazoa</taxon>
        <taxon>Ecdysozoa</taxon>
        <taxon>Arthropoda</taxon>
        <taxon>Hexapoda</taxon>
        <taxon>Insecta</taxon>
        <taxon>Pterygota</taxon>
        <taxon>Neoptera</taxon>
        <taxon>Endopterygota</taxon>
        <taxon>Coleoptera</taxon>
        <taxon>Polyphaga</taxon>
        <taxon>Cucujiformia</taxon>
        <taxon>Coccinelloidea</taxon>
        <taxon>Coccinellidae</taxon>
        <taxon>Scymninae</taxon>
        <taxon>Scymnini</taxon>
        <taxon>Cryptolaemus</taxon>
    </lineage>
</organism>
<sequence>MLIGNYLLFQLNIKQTTDVQNQQPVLVSSSHKSFGTIPVKKSTNDSKEQFKFKNSKNFLKDSQPNNPVNEEISIIKEDTSKSSKLDNKIEILQSKSLFCTGCIERILRWNRSLKDRFCLYETIAPVVSLQEGSVAQQKIMLLRDKKGPILQVQYFRNTHIDIDDFHIGMYLRCVGRMIGYNILLADSIRTARDDEMSTLSRLSYVCDYSVTHNIYND</sequence>
<name>A0ABD2N3Y5_9CUCU</name>
<protein>
    <submittedName>
        <fullName evidence="1">Uncharacterized protein</fullName>
    </submittedName>
</protein>
<reference evidence="1 2" key="1">
    <citation type="journal article" date="2021" name="BMC Biol.">
        <title>Horizontally acquired antibacterial genes associated with adaptive radiation of ladybird beetles.</title>
        <authorList>
            <person name="Li H.S."/>
            <person name="Tang X.F."/>
            <person name="Huang Y.H."/>
            <person name="Xu Z.Y."/>
            <person name="Chen M.L."/>
            <person name="Du X.Y."/>
            <person name="Qiu B.Y."/>
            <person name="Chen P.T."/>
            <person name="Zhang W."/>
            <person name="Slipinski A."/>
            <person name="Escalona H.E."/>
            <person name="Waterhouse R.M."/>
            <person name="Zwick A."/>
            <person name="Pang H."/>
        </authorList>
    </citation>
    <scope>NUCLEOTIDE SEQUENCE [LARGE SCALE GENOMIC DNA]</scope>
    <source>
        <strain evidence="1">SYSU2018</strain>
    </source>
</reference>
<evidence type="ECO:0000313" key="2">
    <source>
        <dbReference type="Proteomes" id="UP001516400"/>
    </source>
</evidence>
<proteinExistence type="predicted"/>
<accession>A0ABD2N3Y5</accession>
<dbReference type="EMBL" id="JABFTP020000062">
    <property type="protein sequence ID" value="KAL3273408.1"/>
    <property type="molecule type" value="Genomic_DNA"/>
</dbReference>
<dbReference type="AlphaFoldDB" id="A0ABD2N3Y5"/>
<evidence type="ECO:0000313" key="1">
    <source>
        <dbReference type="EMBL" id="KAL3273408.1"/>
    </source>
</evidence>
<gene>
    <name evidence="1" type="ORF">HHI36_014854</name>
</gene>
<dbReference type="Proteomes" id="UP001516400">
    <property type="component" value="Unassembled WGS sequence"/>
</dbReference>
<keyword evidence="2" id="KW-1185">Reference proteome</keyword>
<comment type="caution">
    <text evidence="1">The sequence shown here is derived from an EMBL/GenBank/DDBJ whole genome shotgun (WGS) entry which is preliminary data.</text>
</comment>